<dbReference type="AlphaFoldDB" id="A0A4C1WDP0"/>
<accession>A0A4C1WDP0</accession>
<dbReference type="InterPro" id="IPR008042">
    <property type="entry name" value="Retrotrans_Pao"/>
</dbReference>
<dbReference type="Proteomes" id="UP000299102">
    <property type="component" value="Unassembled WGS sequence"/>
</dbReference>
<dbReference type="EMBL" id="BGZK01000527">
    <property type="protein sequence ID" value="GBP48582.1"/>
    <property type="molecule type" value="Genomic_DNA"/>
</dbReference>
<dbReference type="OrthoDB" id="5983986at2759"/>
<sequence>MGQLPEKLAVSWEIWIADLNNLRKTRISRCHSHLNHAVVRELHTFVDASERTYAAAVNAGGRQSARRAFAISFDPAARTTSSCIGLQISENCFRRVSD</sequence>
<gene>
    <name evidence="1" type="ORF">EVAR_27967_1</name>
</gene>
<comment type="caution">
    <text evidence="1">The sequence shown here is derived from an EMBL/GenBank/DDBJ whole genome shotgun (WGS) entry which is preliminary data.</text>
</comment>
<evidence type="ECO:0000313" key="2">
    <source>
        <dbReference type="Proteomes" id="UP000299102"/>
    </source>
</evidence>
<evidence type="ECO:0000313" key="1">
    <source>
        <dbReference type="EMBL" id="GBP48582.1"/>
    </source>
</evidence>
<organism evidence="1 2">
    <name type="scientific">Eumeta variegata</name>
    <name type="common">Bagworm moth</name>
    <name type="synonym">Eumeta japonica</name>
    <dbReference type="NCBI Taxonomy" id="151549"/>
    <lineage>
        <taxon>Eukaryota</taxon>
        <taxon>Metazoa</taxon>
        <taxon>Ecdysozoa</taxon>
        <taxon>Arthropoda</taxon>
        <taxon>Hexapoda</taxon>
        <taxon>Insecta</taxon>
        <taxon>Pterygota</taxon>
        <taxon>Neoptera</taxon>
        <taxon>Endopterygota</taxon>
        <taxon>Lepidoptera</taxon>
        <taxon>Glossata</taxon>
        <taxon>Ditrysia</taxon>
        <taxon>Tineoidea</taxon>
        <taxon>Psychidae</taxon>
        <taxon>Oiketicinae</taxon>
        <taxon>Eumeta</taxon>
    </lineage>
</organism>
<proteinExistence type="predicted"/>
<reference evidence="1 2" key="1">
    <citation type="journal article" date="2019" name="Commun. Biol.">
        <title>The bagworm genome reveals a unique fibroin gene that provides high tensile strength.</title>
        <authorList>
            <person name="Kono N."/>
            <person name="Nakamura H."/>
            <person name="Ohtoshi R."/>
            <person name="Tomita M."/>
            <person name="Numata K."/>
            <person name="Arakawa K."/>
        </authorList>
    </citation>
    <scope>NUCLEOTIDE SEQUENCE [LARGE SCALE GENOMIC DNA]</scope>
</reference>
<dbReference type="Pfam" id="PF05380">
    <property type="entry name" value="Peptidase_A17"/>
    <property type="match status" value="1"/>
</dbReference>
<keyword evidence="2" id="KW-1185">Reference proteome</keyword>
<name>A0A4C1WDP0_EUMVA</name>
<protein>
    <submittedName>
        <fullName evidence="1">Uncharacterized protein</fullName>
    </submittedName>
</protein>